<dbReference type="InterPro" id="IPR009875">
    <property type="entry name" value="PilZ_domain"/>
</dbReference>
<keyword evidence="5" id="KW-1185">Reference proteome</keyword>
<dbReference type="RefSeq" id="WP_025060451.1">
    <property type="nucleotide sequence ID" value="NZ_JAMC01000003.1"/>
</dbReference>
<accession>A0A073IIT6</accession>
<evidence type="ECO:0000313" key="5">
    <source>
        <dbReference type="Proteomes" id="UP000027734"/>
    </source>
</evidence>
<dbReference type="GO" id="GO:0035438">
    <property type="term" value="F:cyclic-di-GMP binding"/>
    <property type="evidence" value="ECO:0007669"/>
    <property type="project" value="InterPro"/>
</dbReference>
<dbReference type="Proteomes" id="UP000027734">
    <property type="component" value="Unassembled WGS sequence"/>
</dbReference>
<keyword evidence="2" id="KW-0732">Signal</keyword>
<keyword evidence="1" id="KW-0472">Membrane</keyword>
<reference evidence="4 5" key="1">
    <citation type="submission" date="2014-01" db="EMBL/GenBank/DDBJ databases">
        <title>Sulfitobacter donghicola JCM 14565 Genome Sequencing.</title>
        <authorList>
            <person name="Lai Q."/>
            <person name="Hong Z."/>
        </authorList>
    </citation>
    <scope>NUCLEOTIDE SEQUENCE [LARGE SCALE GENOMIC DNA]</scope>
    <source>
        <strain evidence="4 5">JCM 14565</strain>
    </source>
</reference>
<evidence type="ECO:0000256" key="1">
    <source>
        <dbReference type="SAM" id="Phobius"/>
    </source>
</evidence>
<comment type="caution">
    <text evidence="4">The sequence shown here is derived from an EMBL/GenBank/DDBJ whole genome shotgun (WGS) entry which is preliminary data.</text>
</comment>
<name>A0A073IIT6_9RHOB</name>
<sequence length="322" mass="35444">MKYTIPFRALPYLFSLFMAATGSSAQAAGDKICSSVIQLEGISRKGSKSQVEGDRHAAIDLLNTLVTNLKSATDSNANLALVRVGAKLEREARELQSLQGSGQGKGTGFDQILHRFLSRNLGELALVYNVFGCDDLKSVNTIFKASETEYESQSFGGMQALLRKIQMVSASIWAGLILALSAAAYGIFKMRKRTRGARKLCYTSMVVRWGGDCTFTHILDISRRGMKIEAAKGDQIGEGWIDLYFCGHKVQGKVVWRNKYYSGIRFRERISPRVLQSVVGTSGKPLEETGFEENATSCYSKGCHLTCVHHLKTEISEEKAAS</sequence>
<organism evidence="4 5">
    <name type="scientific">Sulfitobacter donghicola DSW-25 = KCTC 12864 = JCM 14565</name>
    <dbReference type="NCBI Taxonomy" id="1300350"/>
    <lineage>
        <taxon>Bacteria</taxon>
        <taxon>Pseudomonadati</taxon>
        <taxon>Pseudomonadota</taxon>
        <taxon>Alphaproteobacteria</taxon>
        <taxon>Rhodobacterales</taxon>
        <taxon>Roseobacteraceae</taxon>
        <taxon>Sulfitobacter</taxon>
    </lineage>
</organism>
<feature type="chain" id="PRO_5001689755" description="PilZ domain-containing protein" evidence="2">
    <location>
        <begin position="28"/>
        <end position="322"/>
    </location>
</feature>
<feature type="signal peptide" evidence="2">
    <location>
        <begin position="1"/>
        <end position="27"/>
    </location>
</feature>
<feature type="transmembrane region" description="Helical" evidence="1">
    <location>
        <begin position="170"/>
        <end position="188"/>
    </location>
</feature>
<dbReference type="Pfam" id="PF07238">
    <property type="entry name" value="PilZ"/>
    <property type="match status" value="1"/>
</dbReference>
<protein>
    <recommendedName>
        <fullName evidence="3">PilZ domain-containing protein</fullName>
    </recommendedName>
</protein>
<dbReference type="OrthoDB" id="7841314at2"/>
<evidence type="ECO:0000259" key="3">
    <source>
        <dbReference type="Pfam" id="PF07238"/>
    </source>
</evidence>
<keyword evidence="1" id="KW-1133">Transmembrane helix</keyword>
<evidence type="ECO:0000313" key="4">
    <source>
        <dbReference type="EMBL" id="KEJ89669.1"/>
    </source>
</evidence>
<proteinExistence type="predicted"/>
<dbReference type="SUPFAM" id="SSF141371">
    <property type="entry name" value="PilZ domain-like"/>
    <property type="match status" value="1"/>
</dbReference>
<feature type="domain" description="PilZ" evidence="3">
    <location>
        <begin position="210"/>
        <end position="274"/>
    </location>
</feature>
<dbReference type="AlphaFoldDB" id="A0A073IIT6"/>
<evidence type="ECO:0000256" key="2">
    <source>
        <dbReference type="SAM" id="SignalP"/>
    </source>
</evidence>
<dbReference type="STRING" id="1300350.Z948_3157"/>
<keyword evidence="1" id="KW-0812">Transmembrane</keyword>
<gene>
    <name evidence="4" type="ORF">DSW25_11350</name>
</gene>
<dbReference type="EMBL" id="JAMC01000003">
    <property type="protein sequence ID" value="KEJ89669.1"/>
    <property type="molecule type" value="Genomic_DNA"/>
</dbReference>